<dbReference type="Proteomes" id="UP000286907">
    <property type="component" value="Chromosome"/>
</dbReference>
<dbReference type="CDD" id="cd01392">
    <property type="entry name" value="HTH_LacI"/>
    <property type="match status" value="1"/>
</dbReference>
<dbReference type="InterPro" id="IPR010982">
    <property type="entry name" value="Lambda_DNA-bd_dom_sf"/>
</dbReference>
<sequence length="337" mass="37176">MMPTTIREIAKLADVSSGTVSRVLNDDPTLSVTEKTRARVKKIANDLAYHHSANSQKKNTLVTVAIVTSMSEQREIDDPYWRNIHQGIKNAAQKQDIKIGPIIRLTDGLGKVNLSHFSAVIVTGDTSADAIKKIKKMNQNLVLVDARSRFSDIDIVQPDLSNMTERILNELHQTGRQNIAFIGGNNEQINLDGKIESVLTDSRTDVYEKWVQQHKKAKKMLVGNWTAQAGTIAAKQLLAQAQPFDALLVASDAIAVGAIKVLQEAGFVIGQDISIVSFDDLALVAYLNPSLTTVNLPQHALGSAALQQAKELADRDRTWTKWTTIPSKLIYRDSFQK</sequence>
<dbReference type="Gene3D" id="3.40.50.2300">
    <property type="match status" value="2"/>
</dbReference>
<reference evidence="6 7" key="1">
    <citation type="journal article" date="2019" name="Syst. Appl. Microbiol.">
        <title>Oenococcus sicerae sp. nov., isolated from French cider.</title>
        <authorList>
            <person name="Cousin F.J."/>
            <person name="Le Guellec R."/>
            <person name="Chagnot C."/>
            <person name="Goux D."/>
            <person name="Dalmasso M."/>
            <person name="Laplace J.M."/>
            <person name="Cretenet M."/>
        </authorList>
    </citation>
    <scope>NUCLEOTIDE SEQUENCE [LARGE SCALE GENOMIC DNA]</scope>
    <source>
        <strain evidence="6 7">UCMA 15228</strain>
    </source>
</reference>
<dbReference type="PROSITE" id="PS50932">
    <property type="entry name" value="HTH_LACI_2"/>
    <property type="match status" value="1"/>
</dbReference>
<dbReference type="Gene3D" id="1.10.260.40">
    <property type="entry name" value="lambda repressor-like DNA-binding domains"/>
    <property type="match status" value="1"/>
</dbReference>
<dbReference type="CDD" id="cd01544">
    <property type="entry name" value="PBP1_GalR"/>
    <property type="match status" value="1"/>
</dbReference>
<dbReference type="GO" id="GO:0000976">
    <property type="term" value="F:transcription cis-regulatory region binding"/>
    <property type="evidence" value="ECO:0007669"/>
    <property type="project" value="TreeGrafter"/>
</dbReference>
<dbReference type="SUPFAM" id="SSF53822">
    <property type="entry name" value="Periplasmic binding protein-like I"/>
    <property type="match status" value="1"/>
</dbReference>
<gene>
    <name evidence="6" type="ORF">DLJ48_02350</name>
    <name evidence="5" type="ORF">EVC35_05925</name>
</gene>
<dbReference type="EMBL" id="CP029684">
    <property type="protein sequence ID" value="QAS69444.1"/>
    <property type="molecule type" value="Genomic_DNA"/>
</dbReference>
<evidence type="ECO:0000256" key="1">
    <source>
        <dbReference type="ARBA" id="ARBA00023015"/>
    </source>
</evidence>
<evidence type="ECO:0000313" key="5">
    <source>
        <dbReference type="EMBL" id="MDN6900539.1"/>
    </source>
</evidence>
<name>A0AAJ1R994_9LACO</name>
<organism evidence="5 8">
    <name type="scientific">Oenococcus sicerae</name>
    <dbReference type="NCBI Taxonomy" id="2203724"/>
    <lineage>
        <taxon>Bacteria</taxon>
        <taxon>Bacillati</taxon>
        <taxon>Bacillota</taxon>
        <taxon>Bacilli</taxon>
        <taxon>Lactobacillales</taxon>
        <taxon>Lactobacillaceae</taxon>
        <taxon>Oenococcus</taxon>
    </lineage>
</organism>
<dbReference type="InterPro" id="IPR046335">
    <property type="entry name" value="LacI/GalR-like_sensor"/>
</dbReference>
<dbReference type="EMBL" id="SDWY01000003">
    <property type="protein sequence ID" value="MDN6900539.1"/>
    <property type="molecule type" value="Genomic_DNA"/>
</dbReference>
<dbReference type="RefSeq" id="WP_128685557.1">
    <property type="nucleotide sequence ID" value="NZ_SDWY01000003.1"/>
</dbReference>
<evidence type="ECO:0000256" key="2">
    <source>
        <dbReference type="ARBA" id="ARBA00023125"/>
    </source>
</evidence>
<evidence type="ECO:0000313" key="7">
    <source>
        <dbReference type="Proteomes" id="UP000286907"/>
    </source>
</evidence>
<dbReference type="Pfam" id="PF13377">
    <property type="entry name" value="Peripla_BP_3"/>
    <property type="match status" value="1"/>
</dbReference>
<accession>A0AAJ1R994</accession>
<dbReference type="GO" id="GO:0003700">
    <property type="term" value="F:DNA-binding transcription factor activity"/>
    <property type="evidence" value="ECO:0007669"/>
    <property type="project" value="TreeGrafter"/>
</dbReference>
<evidence type="ECO:0000259" key="4">
    <source>
        <dbReference type="PROSITE" id="PS50932"/>
    </source>
</evidence>
<dbReference type="Pfam" id="PF00356">
    <property type="entry name" value="LacI"/>
    <property type="match status" value="1"/>
</dbReference>
<dbReference type="InterPro" id="IPR028082">
    <property type="entry name" value="Peripla_BP_I"/>
</dbReference>
<reference evidence="5" key="2">
    <citation type="submission" date="2019-01" db="EMBL/GenBank/DDBJ databases">
        <title>Oenococcus sicerae UCMA17102.</title>
        <authorList>
            <person name="Cousin F.J."/>
            <person name="Le Guellec R."/>
            <person name="Cretenet M."/>
        </authorList>
    </citation>
    <scope>NUCLEOTIDE SEQUENCE</scope>
    <source>
        <strain evidence="5">UCMA17102</strain>
    </source>
</reference>
<dbReference type="Proteomes" id="UP001167919">
    <property type="component" value="Unassembled WGS sequence"/>
</dbReference>
<dbReference type="PROSITE" id="PS00356">
    <property type="entry name" value="HTH_LACI_1"/>
    <property type="match status" value="1"/>
</dbReference>
<dbReference type="SUPFAM" id="SSF47413">
    <property type="entry name" value="lambda repressor-like DNA-binding domains"/>
    <property type="match status" value="1"/>
</dbReference>
<evidence type="ECO:0000256" key="3">
    <source>
        <dbReference type="ARBA" id="ARBA00023163"/>
    </source>
</evidence>
<feature type="domain" description="HTH lacI-type" evidence="4">
    <location>
        <begin position="4"/>
        <end position="60"/>
    </location>
</feature>
<dbReference type="InterPro" id="IPR000843">
    <property type="entry name" value="HTH_LacI"/>
</dbReference>
<keyword evidence="3" id="KW-0804">Transcription</keyword>
<protein>
    <submittedName>
        <fullName evidence="5">LacI family transcriptional regulator</fullName>
    </submittedName>
</protein>
<dbReference type="PANTHER" id="PTHR30146:SF149">
    <property type="entry name" value="HTH-TYPE TRANSCRIPTIONAL REGULATOR EBGR"/>
    <property type="match status" value="1"/>
</dbReference>
<dbReference type="PANTHER" id="PTHR30146">
    <property type="entry name" value="LACI-RELATED TRANSCRIPTIONAL REPRESSOR"/>
    <property type="match status" value="1"/>
</dbReference>
<proteinExistence type="predicted"/>
<evidence type="ECO:0000313" key="8">
    <source>
        <dbReference type="Proteomes" id="UP001167919"/>
    </source>
</evidence>
<evidence type="ECO:0000313" key="6">
    <source>
        <dbReference type="EMBL" id="QAS69444.1"/>
    </source>
</evidence>
<keyword evidence="1" id="KW-0805">Transcription regulation</keyword>
<reference evidence="6" key="3">
    <citation type="submission" date="2020-01" db="EMBL/GenBank/DDBJ databases">
        <authorList>
            <person name="Cousin F.J."/>
            <person name="Le Guellec R."/>
            <person name="Cretenet M."/>
        </authorList>
    </citation>
    <scope>NUCLEOTIDE SEQUENCE</scope>
    <source>
        <strain evidence="6">UCMA 15228</strain>
    </source>
</reference>
<keyword evidence="7" id="KW-1185">Reference proteome</keyword>
<dbReference type="AlphaFoldDB" id="A0AAJ1R994"/>
<keyword evidence="2" id="KW-0238">DNA-binding</keyword>
<dbReference type="SMART" id="SM00354">
    <property type="entry name" value="HTH_LACI"/>
    <property type="match status" value="1"/>
</dbReference>